<evidence type="ECO:0008006" key="4">
    <source>
        <dbReference type="Google" id="ProtNLM"/>
    </source>
</evidence>
<proteinExistence type="predicted"/>
<accession>A0ABW6KWP3</accession>
<evidence type="ECO:0000313" key="3">
    <source>
        <dbReference type="Proteomes" id="UP001601197"/>
    </source>
</evidence>
<dbReference type="Proteomes" id="UP001601197">
    <property type="component" value="Unassembled WGS sequence"/>
</dbReference>
<sequence>MSVATAHVDIVAPVVPGATPGTVVGAAEVLDRVNRRLARVPLRAGIPTPVDIPHEERCLVHGWSPYLSVQPVVVTGGRTQQAVLSARRATGKNTDAKKPGRAANGWIRLWGRESDGRWTVRDPSDMATGRTAMVAIPQGGPAVLQIGGGRRRPVCTLVPEGALFALQPAERRPQGPVEVRPVADSGFTLLEALRLGEWGWAAVVERVWWDEPAVRGTPLLDLAVAYLACRRGNLEQAGQWRQVTGNRHEDGPARIDVLAIDAWLARRRGEWRDLASTLARLAEAGGTPLVAEGLDLLAAELTRPPLEPRAPHPGEALHRVLAPYLRASVPSSLSSFTAAHPERPEPRAPKKAPPGNSLPFHVEADASALQIQWRVLSSAPVHGRHYGLAADESALPREPGLMASAPEELREWLIIEDEDPMVLWRLARRLLDEGVTTGVSLVPGRDAVAVALPGLRAGRVAAVLASLQRQGLVRRLELSVGGARRVLDIADAAEAERILSVLLREGHQSSP</sequence>
<gene>
    <name evidence="2" type="ORF">ACFYNZ_15580</name>
</gene>
<dbReference type="EMBL" id="JBIAFJ010000011">
    <property type="protein sequence ID" value="MFE9170923.1"/>
    <property type="molecule type" value="Genomic_DNA"/>
</dbReference>
<name>A0ABW6KWP3_9ACTN</name>
<organism evidence="2 3">
    <name type="scientific">Streptomyces kebangsaanensis</name>
    <dbReference type="NCBI Taxonomy" id="864058"/>
    <lineage>
        <taxon>Bacteria</taxon>
        <taxon>Bacillati</taxon>
        <taxon>Actinomycetota</taxon>
        <taxon>Actinomycetes</taxon>
        <taxon>Kitasatosporales</taxon>
        <taxon>Streptomycetaceae</taxon>
        <taxon>Streptomyces</taxon>
    </lineage>
</organism>
<reference evidence="2 3" key="1">
    <citation type="submission" date="2024-10" db="EMBL/GenBank/DDBJ databases">
        <title>The Natural Products Discovery Center: Release of the First 8490 Sequenced Strains for Exploring Actinobacteria Biosynthetic Diversity.</title>
        <authorList>
            <person name="Kalkreuter E."/>
            <person name="Kautsar S.A."/>
            <person name="Yang D."/>
            <person name="Bader C.D."/>
            <person name="Teijaro C.N."/>
            <person name="Fluegel L."/>
            <person name="Davis C.M."/>
            <person name="Simpson J.R."/>
            <person name="Lauterbach L."/>
            <person name="Steele A.D."/>
            <person name="Gui C."/>
            <person name="Meng S."/>
            <person name="Li G."/>
            <person name="Viehrig K."/>
            <person name="Ye F."/>
            <person name="Su P."/>
            <person name="Kiefer A.F."/>
            <person name="Nichols A."/>
            <person name="Cepeda A.J."/>
            <person name="Yan W."/>
            <person name="Fan B."/>
            <person name="Jiang Y."/>
            <person name="Adhikari A."/>
            <person name="Zheng C.-J."/>
            <person name="Schuster L."/>
            <person name="Cowan T.M."/>
            <person name="Smanski M.J."/>
            <person name="Chevrette M.G."/>
            <person name="De Carvalho L.P.S."/>
            <person name="Shen B."/>
        </authorList>
    </citation>
    <scope>NUCLEOTIDE SEQUENCE [LARGE SCALE GENOMIC DNA]</scope>
    <source>
        <strain evidence="2 3">NPDC007147</strain>
    </source>
</reference>
<protein>
    <recommendedName>
        <fullName evidence="4">Helicase XPB/Ssl2 N-terminal domain-containing protein</fullName>
    </recommendedName>
</protein>
<feature type="region of interest" description="Disordered" evidence="1">
    <location>
        <begin position="335"/>
        <end position="358"/>
    </location>
</feature>
<comment type="caution">
    <text evidence="2">The sequence shown here is derived from an EMBL/GenBank/DDBJ whole genome shotgun (WGS) entry which is preliminary data.</text>
</comment>
<evidence type="ECO:0000256" key="1">
    <source>
        <dbReference type="SAM" id="MobiDB-lite"/>
    </source>
</evidence>
<keyword evidence="3" id="KW-1185">Reference proteome</keyword>
<dbReference type="RefSeq" id="WP_388347489.1">
    <property type="nucleotide sequence ID" value="NZ_JBIAFJ010000011.1"/>
</dbReference>
<evidence type="ECO:0000313" key="2">
    <source>
        <dbReference type="EMBL" id="MFE9170923.1"/>
    </source>
</evidence>